<dbReference type="EMBL" id="HACA01023641">
    <property type="protein sequence ID" value="CDW41002.1"/>
    <property type="molecule type" value="Transcribed_RNA"/>
</dbReference>
<proteinExistence type="predicted"/>
<reference evidence="2" key="1">
    <citation type="submission" date="2014-05" db="EMBL/GenBank/DDBJ databases">
        <authorList>
            <person name="Chronopoulou M."/>
        </authorList>
    </citation>
    <scope>NUCLEOTIDE SEQUENCE</scope>
    <source>
        <tissue evidence="2">Whole organism</tissue>
    </source>
</reference>
<accession>A0A0K2USY4</accession>
<feature type="compositionally biased region" description="Basic residues" evidence="1">
    <location>
        <begin position="32"/>
        <end position="41"/>
    </location>
</feature>
<organism evidence="2">
    <name type="scientific">Lepeophtheirus salmonis</name>
    <name type="common">Salmon louse</name>
    <name type="synonym">Caligus salmonis</name>
    <dbReference type="NCBI Taxonomy" id="72036"/>
    <lineage>
        <taxon>Eukaryota</taxon>
        <taxon>Metazoa</taxon>
        <taxon>Ecdysozoa</taxon>
        <taxon>Arthropoda</taxon>
        <taxon>Crustacea</taxon>
        <taxon>Multicrustacea</taxon>
        <taxon>Hexanauplia</taxon>
        <taxon>Copepoda</taxon>
        <taxon>Siphonostomatoida</taxon>
        <taxon>Caligidae</taxon>
        <taxon>Lepeophtheirus</taxon>
    </lineage>
</organism>
<feature type="region of interest" description="Disordered" evidence="1">
    <location>
        <begin position="19"/>
        <end position="48"/>
    </location>
</feature>
<evidence type="ECO:0000256" key="1">
    <source>
        <dbReference type="SAM" id="MobiDB-lite"/>
    </source>
</evidence>
<dbReference type="AlphaFoldDB" id="A0A0K2USY4"/>
<name>A0A0K2USY4_LEPSM</name>
<evidence type="ECO:0000313" key="2">
    <source>
        <dbReference type="EMBL" id="CDW41002.1"/>
    </source>
</evidence>
<protein>
    <submittedName>
        <fullName evidence="2">Uncharacterized protein</fullName>
    </submittedName>
</protein>
<sequence>MIDKSYLFNSFIKSEEKIGPYIETEKSGPNPSRKHPLRPNRRNNYVID</sequence>